<dbReference type="InterPro" id="IPR013324">
    <property type="entry name" value="RNA_pol_sigma_r3/r4-like"/>
</dbReference>
<evidence type="ECO:0000256" key="5">
    <source>
        <dbReference type="SAM" id="MobiDB-lite"/>
    </source>
</evidence>
<dbReference type="InterPro" id="IPR036388">
    <property type="entry name" value="WH-like_DNA-bd_sf"/>
</dbReference>
<dbReference type="CDD" id="cd06171">
    <property type="entry name" value="Sigma70_r4"/>
    <property type="match status" value="1"/>
</dbReference>
<dbReference type="InterPro" id="IPR014284">
    <property type="entry name" value="RNA_pol_sigma-70_dom"/>
</dbReference>
<dbReference type="STRING" id="1232681.ADIS_4802"/>
<keyword evidence="4" id="KW-0804">Transcription</keyword>
<keyword evidence="8" id="KW-1185">Reference proteome</keyword>
<dbReference type="RefSeq" id="WP_010856913.1">
    <property type="nucleotide sequence ID" value="NZ_AQHR01000126.1"/>
</dbReference>
<evidence type="ECO:0000259" key="6">
    <source>
        <dbReference type="Pfam" id="PF04545"/>
    </source>
</evidence>
<name>R7ZKR5_9BACT</name>
<organism evidence="7 8">
    <name type="scientific">Lunatimonas lonarensis</name>
    <dbReference type="NCBI Taxonomy" id="1232681"/>
    <lineage>
        <taxon>Bacteria</taxon>
        <taxon>Pseudomonadati</taxon>
        <taxon>Bacteroidota</taxon>
        <taxon>Cytophagia</taxon>
        <taxon>Cytophagales</taxon>
        <taxon>Cyclobacteriaceae</taxon>
    </lineage>
</organism>
<dbReference type="OrthoDB" id="9150024at2"/>
<protein>
    <submittedName>
        <fullName evidence="7">RNA polymerase ECF-type sigma factor</fullName>
    </submittedName>
</protein>
<feature type="compositionally biased region" description="Polar residues" evidence="5">
    <location>
        <begin position="7"/>
        <end position="25"/>
    </location>
</feature>
<reference evidence="7 8" key="1">
    <citation type="submission" date="2013-02" db="EMBL/GenBank/DDBJ databases">
        <title>A novel strain isolated from Lonar lake, Maharashtra, India.</title>
        <authorList>
            <person name="Singh A."/>
        </authorList>
    </citation>
    <scope>NUCLEOTIDE SEQUENCE [LARGE SCALE GENOMIC DNA]</scope>
    <source>
        <strain evidence="7 8">AK24</strain>
    </source>
</reference>
<feature type="region of interest" description="Disordered" evidence="5">
    <location>
        <begin position="1"/>
        <end position="25"/>
    </location>
</feature>
<dbReference type="SUPFAM" id="SSF88946">
    <property type="entry name" value="Sigma2 domain of RNA polymerase sigma factors"/>
    <property type="match status" value="1"/>
</dbReference>
<dbReference type="Gene3D" id="1.10.10.10">
    <property type="entry name" value="Winged helix-like DNA-binding domain superfamily/Winged helix DNA-binding domain"/>
    <property type="match status" value="1"/>
</dbReference>
<dbReference type="Proteomes" id="UP000013909">
    <property type="component" value="Unassembled WGS sequence"/>
</dbReference>
<keyword evidence="3" id="KW-0731">Sigma factor</keyword>
<evidence type="ECO:0000256" key="2">
    <source>
        <dbReference type="ARBA" id="ARBA00023015"/>
    </source>
</evidence>
<dbReference type="GO" id="GO:0016987">
    <property type="term" value="F:sigma factor activity"/>
    <property type="evidence" value="ECO:0007669"/>
    <property type="project" value="UniProtKB-KW"/>
</dbReference>
<dbReference type="EMBL" id="AQHR01000126">
    <property type="protein sequence ID" value="EON74691.1"/>
    <property type="molecule type" value="Genomic_DNA"/>
</dbReference>
<evidence type="ECO:0000256" key="3">
    <source>
        <dbReference type="ARBA" id="ARBA00023082"/>
    </source>
</evidence>
<evidence type="ECO:0000256" key="4">
    <source>
        <dbReference type="ARBA" id="ARBA00023163"/>
    </source>
</evidence>
<keyword evidence="2" id="KW-0805">Transcription regulation</keyword>
<dbReference type="Pfam" id="PF04545">
    <property type="entry name" value="Sigma70_r4"/>
    <property type="match status" value="1"/>
</dbReference>
<dbReference type="GO" id="GO:0006352">
    <property type="term" value="P:DNA-templated transcription initiation"/>
    <property type="evidence" value="ECO:0007669"/>
    <property type="project" value="InterPro"/>
</dbReference>
<dbReference type="InterPro" id="IPR007630">
    <property type="entry name" value="RNA_pol_sigma70_r4"/>
</dbReference>
<feature type="domain" description="RNA polymerase sigma-70 region 4" evidence="6">
    <location>
        <begin position="150"/>
        <end position="200"/>
    </location>
</feature>
<dbReference type="PANTHER" id="PTHR43133:SF46">
    <property type="entry name" value="RNA POLYMERASE SIGMA-70 FACTOR ECF SUBFAMILY"/>
    <property type="match status" value="1"/>
</dbReference>
<accession>R7ZKR5</accession>
<evidence type="ECO:0000256" key="1">
    <source>
        <dbReference type="ARBA" id="ARBA00010641"/>
    </source>
</evidence>
<dbReference type="AlphaFoldDB" id="R7ZKR5"/>
<evidence type="ECO:0000313" key="8">
    <source>
        <dbReference type="Proteomes" id="UP000013909"/>
    </source>
</evidence>
<sequence>MPEKKILTSNPKAESGNPLSAPSFSSDSEAWNAFREGSESAFIFIYETYFDILFGYGYSIIPDTHVVKDALQDLFVELRERRAHLGATDSIKFYLFTCLKRRLFRDLTKWEGNRESIEALPGDFLFTLSHESQLIDRQLSADKIDQLNGAISHLSQRQREIIYYSFFEGFTYRQIREIMGMESAQSVRNLMHKAIRELRKLL</sequence>
<dbReference type="InterPro" id="IPR013325">
    <property type="entry name" value="RNA_pol_sigma_r2"/>
</dbReference>
<proteinExistence type="inferred from homology"/>
<dbReference type="PANTHER" id="PTHR43133">
    <property type="entry name" value="RNA POLYMERASE ECF-TYPE SIGMA FACTO"/>
    <property type="match status" value="1"/>
</dbReference>
<dbReference type="Gene3D" id="1.10.1740.10">
    <property type="match status" value="1"/>
</dbReference>
<evidence type="ECO:0000313" key="7">
    <source>
        <dbReference type="EMBL" id="EON74691.1"/>
    </source>
</evidence>
<dbReference type="NCBIfam" id="TIGR02937">
    <property type="entry name" value="sigma70-ECF"/>
    <property type="match status" value="1"/>
</dbReference>
<dbReference type="SUPFAM" id="SSF88659">
    <property type="entry name" value="Sigma3 and sigma4 domains of RNA polymerase sigma factors"/>
    <property type="match status" value="1"/>
</dbReference>
<comment type="caution">
    <text evidence="7">The sequence shown here is derived from an EMBL/GenBank/DDBJ whole genome shotgun (WGS) entry which is preliminary data.</text>
</comment>
<comment type="similarity">
    <text evidence="1">Belongs to the sigma-70 factor family. ECF subfamily.</text>
</comment>
<gene>
    <name evidence="7" type="ORF">ADIS_4802</name>
</gene>
<dbReference type="InterPro" id="IPR039425">
    <property type="entry name" value="RNA_pol_sigma-70-like"/>
</dbReference>